<evidence type="ECO:0008006" key="3">
    <source>
        <dbReference type="Google" id="ProtNLM"/>
    </source>
</evidence>
<gene>
    <name evidence="1" type="ORF">DLJ46_19195</name>
</gene>
<name>A0A317JZA8_9ACTN</name>
<comment type="caution">
    <text evidence="1">The sequence shown here is derived from an EMBL/GenBank/DDBJ whole genome shotgun (WGS) entry which is preliminary data.</text>
</comment>
<proteinExistence type="predicted"/>
<dbReference type="InterPro" id="IPR006311">
    <property type="entry name" value="TAT_signal"/>
</dbReference>
<dbReference type="EMBL" id="QGSV01000228">
    <property type="protein sequence ID" value="PWU46127.1"/>
    <property type="molecule type" value="Genomic_DNA"/>
</dbReference>
<dbReference type="Proteomes" id="UP000245683">
    <property type="component" value="Unassembled WGS sequence"/>
</dbReference>
<dbReference type="AlphaFoldDB" id="A0A317JZA8"/>
<keyword evidence="2" id="KW-1185">Reference proteome</keyword>
<protein>
    <recommendedName>
        <fullName evidence="3">PKD domain-containing protein</fullName>
    </recommendedName>
</protein>
<organism evidence="1 2">
    <name type="scientific">Micromonospora globispora</name>
    <dbReference type="NCBI Taxonomy" id="1450148"/>
    <lineage>
        <taxon>Bacteria</taxon>
        <taxon>Bacillati</taxon>
        <taxon>Actinomycetota</taxon>
        <taxon>Actinomycetes</taxon>
        <taxon>Micromonosporales</taxon>
        <taxon>Micromonosporaceae</taxon>
        <taxon>Micromonospora</taxon>
    </lineage>
</organism>
<reference evidence="2" key="1">
    <citation type="submission" date="2018-05" db="EMBL/GenBank/DDBJ databases">
        <title>Micromonospora globispora sp. nov. and Micromonospora rugosa sp. nov., isolated from marine sediment.</title>
        <authorList>
            <person name="Carro L."/>
            <person name="Aysel V."/>
            <person name="Cetin D."/>
            <person name="Igual J.M."/>
            <person name="Klenk H.-P."/>
            <person name="Trujillo M.E."/>
            <person name="Sahin N."/>
        </authorList>
    </citation>
    <scope>NUCLEOTIDE SEQUENCE [LARGE SCALE GENOMIC DNA]</scope>
    <source>
        <strain evidence="2">S2904</strain>
    </source>
</reference>
<accession>A0A317JZA8</accession>
<evidence type="ECO:0000313" key="2">
    <source>
        <dbReference type="Proteomes" id="UP000245683"/>
    </source>
</evidence>
<dbReference type="Gene3D" id="2.60.40.1800">
    <property type="match status" value="1"/>
</dbReference>
<evidence type="ECO:0000313" key="1">
    <source>
        <dbReference type="EMBL" id="PWU46127.1"/>
    </source>
</evidence>
<sequence length="809" mass="86967">MHDNGGSTGVPTARRRRVRRRFLTAGLAALLTTTGAVTFTGQPASALLNYVQPVEVAWTDNAQPTRSFTAEDGTLPVGTWETTSGDKHTSRAYFTFDLTRYDGQRIISARAVTGERSVNDCDKPRELQLWRTENPAAAPTWKTAPNTIEKLADISLPDAPCPSTYLSTAITDAVRKAVSERQDKLTLMLRIGEHEDGVHWGRRVKTLGVSLEHNSAPNVPTKLSAGGVACRDDLFIGTTRPELQALLTDPDVNETGGGDQVKATFAWWPADRPAERTEFEYPYTMSSGYWFRYTVPDGVMVHGGTYAFSVRATDQYGDTSDWSPECRFTVDTQRPAAPTVTSTDYPAAPYQPTAFGPNIPGKFTFSANGSDDVKSYHYWGYDGSGQVDADGLGGSATATYTPKSAGPHRLWVYSVDRTGNRSQTVEYYFYVQQTAPRITDANPTGAIGEPRELTFSPGMENVVEYTWRLNDGEPATVSAAADGTAKVTITPRQAGSNKVTVTSRTADGLPSGEAIYYFYLATKPTVTSPEYPTDATDGALVGTPGTFTFAPGMAGVTEYVWSVNGGEQHTVAARKDGTASVTFTPTWGGLQWMEVFSRTADGVESETTSAYFVAVSHAPEVSSADYPMYQESGGPAATGQFTFHPAREGVSEYVYDFGDGPQTVAAGVDGTATISWTPGSYPVDSSGWVRLTVREKMGDIVSDETEYSFILGKLAPTVASEDYPAGGGGTGGGPGIPGQFTLTAHMPGTTEFVYRYGDEEQTVPAGADGTATITLTPYEGGNYLFVSSRTASGITSGEDYYYFYVANPS</sequence>
<dbReference type="PROSITE" id="PS51318">
    <property type="entry name" value="TAT"/>
    <property type="match status" value="1"/>
</dbReference>